<dbReference type="InterPro" id="IPR011989">
    <property type="entry name" value="ARM-like"/>
</dbReference>
<evidence type="ECO:0000256" key="5">
    <source>
        <dbReference type="SAM" id="MobiDB-lite"/>
    </source>
</evidence>
<keyword evidence="4" id="KW-0975">Bacterial flagellum</keyword>
<dbReference type="GO" id="GO:0009428">
    <property type="term" value="C:bacterial-type flagellum basal body, distal rod, P ring"/>
    <property type="evidence" value="ECO:0007669"/>
    <property type="project" value="InterPro"/>
</dbReference>
<gene>
    <name evidence="6" type="ORF">Pla175_39900</name>
</gene>
<dbReference type="GO" id="GO:0071973">
    <property type="term" value="P:bacterial-type flagellum-dependent cell motility"/>
    <property type="evidence" value="ECO:0007669"/>
    <property type="project" value="InterPro"/>
</dbReference>
<dbReference type="PANTHER" id="PTHR30381">
    <property type="entry name" value="FLAGELLAR P-RING PERIPLASMIC PROTEIN FLGI"/>
    <property type="match status" value="1"/>
</dbReference>
<accession>A0A518DGH7</accession>
<dbReference type="OrthoDB" id="232006at2"/>
<keyword evidence="3" id="KW-0732">Signal</keyword>
<feature type="compositionally biased region" description="Acidic residues" evidence="5">
    <location>
        <begin position="545"/>
        <end position="563"/>
    </location>
</feature>
<protein>
    <submittedName>
        <fullName evidence="6">Flagellar basal body P-ring protein</fullName>
    </submittedName>
</protein>
<sequence length="580" mass="62803">MDGQAPAFRTPFAVGLATLALSAGCMTSLLRSSPESVVIAEPTGADNARYIARYTQPQGLDYVKIEAVALATGLDGSGSDPAPSSQRAALLTEMSREKVENPNRVLLSPDTSLVLLRTVLRPGVQEGDRIDVEVRVPARSETKSLRSGWVLAARMSELAALDGIIRSGHVLAIAEGPILVDPSTEEDKAEAVQGRILGGAVATKSRSLGLIIGHEHRSKRMLLEITKAINLRMHIYRGGRKEGVATPKDETFIEIAVHDRYKENVSRMVRVLREVVIDESPAELQHRLTLLESQLLDPLTASKASLRLEAIGTDQAAEILERGAKSSDPEVRFYSAEALAYLDRTSAVEPLVAAAREQRAFRVNALAALSTMDNVLAYEGLRSLLSTSSVETRYGAFRSLWLMNENDPLVSGERMGGQFTYHVLDVEGPPVIHLTRSHRPEIVLFGVGQQLQLPLMLDAGRHILVNGMQGSEITVSKFAAGEEPQKRVVPPTVDAVVRAIVELGGAYPDVVQALQQAKRDGALASRLEVDALPKTGRAYDREAEIGSDDVEALEDADEVDAVEPDAYRVATPLPDLFSGR</sequence>
<keyword evidence="6" id="KW-0282">Flagellum</keyword>
<organism evidence="6 7">
    <name type="scientific">Pirellulimonas nuda</name>
    <dbReference type="NCBI Taxonomy" id="2528009"/>
    <lineage>
        <taxon>Bacteria</taxon>
        <taxon>Pseudomonadati</taxon>
        <taxon>Planctomycetota</taxon>
        <taxon>Planctomycetia</taxon>
        <taxon>Pirellulales</taxon>
        <taxon>Lacipirellulaceae</taxon>
        <taxon>Pirellulimonas</taxon>
    </lineage>
</organism>
<dbReference type="SUPFAM" id="SSF48371">
    <property type="entry name" value="ARM repeat"/>
    <property type="match status" value="1"/>
</dbReference>
<dbReference type="EMBL" id="CP036291">
    <property type="protein sequence ID" value="QDU90583.1"/>
    <property type="molecule type" value="Genomic_DNA"/>
</dbReference>
<dbReference type="Pfam" id="PF02119">
    <property type="entry name" value="FlgI"/>
    <property type="match status" value="1"/>
</dbReference>
<proteinExistence type="predicted"/>
<dbReference type="Pfam" id="PF13646">
    <property type="entry name" value="HEAT_2"/>
    <property type="match status" value="1"/>
</dbReference>
<dbReference type="InterPro" id="IPR016024">
    <property type="entry name" value="ARM-type_fold"/>
</dbReference>
<dbReference type="GO" id="GO:0005198">
    <property type="term" value="F:structural molecule activity"/>
    <property type="evidence" value="ECO:0007669"/>
    <property type="project" value="InterPro"/>
</dbReference>
<dbReference type="PANTHER" id="PTHR30381:SF0">
    <property type="entry name" value="FLAGELLAR P-RING PROTEIN"/>
    <property type="match status" value="1"/>
</dbReference>
<name>A0A518DGH7_9BACT</name>
<dbReference type="InterPro" id="IPR001782">
    <property type="entry name" value="Flag_FlgI"/>
</dbReference>
<feature type="region of interest" description="Disordered" evidence="5">
    <location>
        <begin position="543"/>
        <end position="565"/>
    </location>
</feature>
<evidence type="ECO:0000313" key="7">
    <source>
        <dbReference type="Proteomes" id="UP000317429"/>
    </source>
</evidence>
<evidence type="ECO:0000256" key="3">
    <source>
        <dbReference type="ARBA" id="ARBA00022729"/>
    </source>
</evidence>
<dbReference type="GO" id="GO:0030288">
    <property type="term" value="C:outer membrane-bounded periplasmic space"/>
    <property type="evidence" value="ECO:0007669"/>
    <property type="project" value="InterPro"/>
</dbReference>
<keyword evidence="6" id="KW-0966">Cell projection</keyword>
<comment type="function">
    <text evidence="1">Assembles around the rod to form the L-ring and probably protects the motor/basal body from shearing forces during rotation.</text>
</comment>
<evidence type="ECO:0000256" key="1">
    <source>
        <dbReference type="ARBA" id="ARBA00002591"/>
    </source>
</evidence>
<dbReference type="AlphaFoldDB" id="A0A518DGH7"/>
<dbReference type="Gene3D" id="1.25.10.10">
    <property type="entry name" value="Leucine-rich Repeat Variant"/>
    <property type="match status" value="1"/>
</dbReference>
<keyword evidence="7" id="KW-1185">Reference proteome</keyword>
<keyword evidence="6" id="KW-0969">Cilium</keyword>
<comment type="subcellular location">
    <subcellularLocation>
        <location evidence="2">Bacterial flagellum basal body</location>
    </subcellularLocation>
</comment>
<evidence type="ECO:0000256" key="2">
    <source>
        <dbReference type="ARBA" id="ARBA00004117"/>
    </source>
</evidence>
<dbReference type="Proteomes" id="UP000317429">
    <property type="component" value="Chromosome"/>
</dbReference>
<reference evidence="6 7" key="1">
    <citation type="submission" date="2019-02" db="EMBL/GenBank/DDBJ databases">
        <title>Deep-cultivation of Planctomycetes and their phenomic and genomic characterization uncovers novel biology.</title>
        <authorList>
            <person name="Wiegand S."/>
            <person name="Jogler M."/>
            <person name="Boedeker C."/>
            <person name="Pinto D."/>
            <person name="Vollmers J."/>
            <person name="Rivas-Marin E."/>
            <person name="Kohn T."/>
            <person name="Peeters S.H."/>
            <person name="Heuer A."/>
            <person name="Rast P."/>
            <person name="Oberbeckmann S."/>
            <person name="Bunk B."/>
            <person name="Jeske O."/>
            <person name="Meyerdierks A."/>
            <person name="Storesund J.E."/>
            <person name="Kallscheuer N."/>
            <person name="Luecker S."/>
            <person name="Lage O.M."/>
            <person name="Pohl T."/>
            <person name="Merkel B.J."/>
            <person name="Hornburger P."/>
            <person name="Mueller R.-W."/>
            <person name="Bruemmer F."/>
            <person name="Labrenz M."/>
            <person name="Spormann A.M."/>
            <person name="Op den Camp H."/>
            <person name="Overmann J."/>
            <person name="Amann R."/>
            <person name="Jetten M.S.M."/>
            <person name="Mascher T."/>
            <person name="Medema M.H."/>
            <person name="Devos D.P."/>
            <person name="Kaster A.-K."/>
            <person name="Ovreas L."/>
            <person name="Rohde M."/>
            <person name="Galperin M.Y."/>
            <person name="Jogler C."/>
        </authorList>
    </citation>
    <scope>NUCLEOTIDE SEQUENCE [LARGE SCALE GENOMIC DNA]</scope>
    <source>
        <strain evidence="6 7">Pla175</strain>
    </source>
</reference>
<evidence type="ECO:0000313" key="6">
    <source>
        <dbReference type="EMBL" id="QDU90583.1"/>
    </source>
</evidence>
<evidence type="ECO:0000256" key="4">
    <source>
        <dbReference type="ARBA" id="ARBA00023143"/>
    </source>
</evidence>
<dbReference type="KEGG" id="pnd:Pla175_39900"/>